<dbReference type="Proteomes" id="UP000092555">
    <property type="component" value="Unassembled WGS sequence"/>
</dbReference>
<accession>A0A1A0HA54</accession>
<name>A0A1A0HA54_9ASCO</name>
<reference evidence="1 2" key="1">
    <citation type="submission" date="2016-05" db="EMBL/GenBank/DDBJ databases">
        <title>Comparative genomics of biotechnologically important yeasts.</title>
        <authorList>
            <consortium name="DOE Joint Genome Institute"/>
            <person name="Riley R."/>
            <person name="Haridas S."/>
            <person name="Wolfe K.H."/>
            <person name="Lopes M.R."/>
            <person name="Hittinger C.T."/>
            <person name="Goker M."/>
            <person name="Salamov A."/>
            <person name="Wisecaver J."/>
            <person name="Long T.M."/>
            <person name="Aerts A.L."/>
            <person name="Barry K."/>
            <person name="Choi C."/>
            <person name="Clum A."/>
            <person name="Coughlan A.Y."/>
            <person name="Deshpande S."/>
            <person name="Douglass A.P."/>
            <person name="Hanson S.J."/>
            <person name="Klenk H.-P."/>
            <person name="LaButti K."/>
            <person name="Lapidus A."/>
            <person name="Lindquist E."/>
            <person name="Lipzen A."/>
            <person name="Meier-kolthoff J.P."/>
            <person name="Ohm R.A."/>
            <person name="Otillar R.P."/>
            <person name="Pangilinan J."/>
            <person name="Peng Y."/>
            <person name="Rokas A."/>
            <person name="Rosa C.A."/>
            <person name="Scheuner C."/>
            <person name="Sibirny A.A."/>
            <person name="Slot J.C."/>
            <person name="Stielow J.B."/>
            <person name="Sun H."/>
            <person name="Kurtzman C.P."/>
            <person name="Blackwell M."/>
            <person name="Grigoriev I.V."/>
            <person name="Jeffries T.W."/>
        </authorList>
    </citation>
    <scope>NUCLEOTIDE SEQUENCE [LARGE SCALE GENOMIC DNA]</scope>
    <source>
        <strain evidence="1 2">NRRL YB-4993</strain>
    </source>
</reference>
<keyword evidence="2" id="KW-1185">Reference proteome</keyword>
<dbReference type="GeneID" id="30030351"/>
<proteinExistence type="predicted"/>
<evidence type="ECO:0000313" key="2">
    <source>
        <dbReference type="Proteomes" id="UP000092555"/>
    </source>
</evidence>
<dbReference type="RefSeq" id="XP_018711519.1">
    <property type="nucleotide sequence ID" value="XM_018857375.1"/>
</dbReference>
<evidence type="ECO:0000313" key="1">
    <source>
        <dbReference type="EMBL" id="OBA21009.1"/>
    </source>
</evidence>
<organism evidence="1 2">
    <name type="scientific">Metschnikowia bicuspidata var. bicuspidata NRRL YB-4993</name>
    <dbReference type="NCBI Taxonomy" id="869754"/>
    <lineage>
        <taxon>Eukaryota</taxon>
        <taxon>Fungi</taxon>
        <taxon>Dikarya</taxon>
        <taxon>Ascomycota</taxon>
        <taxon>Saccharomycotina</taxon>
        <taxon>Pichiomycetes</taxon>
        <taxon>Metschnikowiaceae</taxon>
        <taxon>Metschnikowia</taxon>
    </lineage>
</organism>
<dbReference type="AlphaFoldDB" id="A0A1A0HA54"/>
<dbReference type="STRING" id="869754.A0A1A0HA54"/>
<evidence type="ECO:0008006" key="3">
    <source>
        <dbReference type="Google" id="ProtNLM"/>
    </source>
</evidence>
<comment type="caution">
    <text evidence="1">The sequence shown here is derived from an EMBL/GenBank/DDBJ whole genome shotgun (WGS) entry which is preliminary data.</text>
</comment>
<dbReference type="OrthoDB" id="72441at2759"/>
<sequence length="161" mass="18830">MSNLDQLVELLNKNNFKTRGFEQLLKEDYAPAGPAGSAANFEHAFDVIVENQRGVKLLGIPLFSGKSLLPLMDPPMYQRLDGVKVTLAHEAMANYPLPGVDWHWSWALWYVLMLYDVDESGWLYLTFWRPTSSWHGRYHVSDFVRRRLWVRRRHRDRQPGS</sequence>
<dbReference type="EMBL" id="LXTC01000003">
    <property type="protein sequence ID" value="OBA21009.1"/>
    <property type="molecule type" value="Genomic_DNA"/>
</dbReference>
<protein>
    <recommendedName>
        <fullName evidence="3">Peroxin/Ferlin domain-containing protein</fullName>
    </recommendedName>
</protein>
<gene>
    <name evidence="1" type="ORF">METBIDRAFT_41268</name>
</gene>